<keyword evidence="2" id="KW-0472">Membrane</keyword>
<dbReference type="InterPro" id="IPR050614">
    <property type="entry name" value="Synaptic_Scaffolding_LAP-MAGUK"/>
</dbReference>
<comment type="caution">
    <text evidence="5">The sequence shown here is derived from an EMBL/GenBank/DDBJ whole genome shotgun (WGS) entry which is preliminary data.</text>
</comment>
<evidence type="ECO:0000256" key="2">
    <source>
        <dbReference type="ARBA" id="ARBA00023136"/>
    </source>
</evidence>
<feature type="domain" description="PDZ" evidence="4">
    <location>
        <begin position="579"/>
        <end position="647"/>
    </location>
</feature>
<feature type="domain" description="PDZ" evidence="4">
    <location>
        <begin position="361"/>
        <end position="444"/>
    </location>
</feature>
<dbReference type="PROSITE" id="PS50106">
    <property type="entry name" value="PDZ"/>
    <property type="match status" value="5"/>
</dbReference>
<dbReference type="PANTHER" id="PTHR23119:SF51">
    <property type="entry name" value="DISKS LARGE 1 TUMOR SUPPRESSOR PROTEIN"/>
    <property type="match status" value="1"/>
</dbReference>
<accession>A0AAV7IDM8</accession>
<feature type="region of interest" description="Disordered" evidence="3">
    <location>
        <begin position="445"/>
        <end position="482"/>
    </location>
</feature>
<evidence type="ECO:0000313" key="6">
    <source>
        <dbReference type="Proteomes" id="UP000826195"/>
    </source>
</evidence>
<dbReference type="GO" id="GO:0016323">
    <property type="term" value="C:basolateral plasma membrane"/>
    <property type="evidence" value="ECO:0007669"/>
    <property type="project" value="TreeGrafter"/>
</dbReference>
<dbReference type="InterPro" id="IPR036034">
    <property type="entry name" value="PDZ_sf"/>
</dbReference>
<dbReference type="InterPro" id="IPR001478">
    <property type="entry name" value="PDZ"/>
</dbReference>
<dbReference type="CDD" id="cd23064">
    <property type="entry name" value="PDZ3_INAD-like"/>
    <property type="match status" value="1"/>
</dbReference>
<dbReference type="GO" id="GO:0045197">
    <property type="term" value="P:establishment or maintenance of epithelial cell apical/basal polarity"/>
    <property type="evidence" value="ECO:0007669"/>
    <property type="project" value="TreeGrafter"/>
</dbReference>
<dbReference type="SMART" id="SM00228">
    <property type="entry name" value="PDZ"/>
    <property type="match status" value="5"/>
</dbReference>
<feature type="domain" description="PDZ" evidence="4">
    <location>
        <begin position="245"/>
        <end position="328"/>
    </location>
</feature>
<gene>
    <name evidence="5" type="ORF">KQX54_007175</name>
</gene>
<dbReference type="AlphaFoldDB" id="A0AAV7IDM8"/>
<evidence type="ECO:0000256" key="3">
    <source>
        <dbReference type="SAM" id="MobiDB-lite"/>
    </source>
</evidence>
<dbReference type="EMBL" id="JAHXZJ010001864">
    <property type="protein sequence ID" value="KAH0549218.1"/>
    <property type="molecule type" value="Genomic_DNA"/>
</dbReference>
<dbReference type="GO" id="GO:0097120">
    <property type="term" value="P:receptor localization to synapse"/>
    <property type="evidence" value="ECO:0007669"/>
    <property type="project" value="TreeGrafter"/>
</dbReference>
<feature type="compositionally biased region" description="Polar residues" evidence="3">
    <location>
        <begin position="150"/>
        <end position="165"/>
    </location>
</feature>
<dbReference type="Proteomes" id="UP000826195">
    <property type="component" value="Unassembled WGS sequence"/>
</dbReference>
<evidence type="ECO:0000256" key="1">
    <source>
        <dbReference type="ARBA" id="ARBA00004370"/>
    </source>
</evidence>
<dbReference type="Gene3D" id="2.30.42.10">
    <property type="match status" value="5"/>
</dbReference>
<keyword evidence="6" id="KW-1185">Reference proteome</keyword>
<dbReference type="SUPFAM" id="SSF50156">
    <property type="entry name" value="PDZ domain-like"/>
    <property type="match status" value="5"/>
</dbReference>
<dbReference type="GO" id="GO:0019901">
    <property type="term" value="F:protein kinase binding"/>
    <property type="evidence" value="ECO:0007669"/>
    <property type="project" value="TreeGrafter"/>
</dbReference>
<evidence type="ECO:0000313" key="5">
    <source>
        <dbReference type="EMBL" id="KAH0549218.1"/>
    </source>
</evidence>
<evidence type="ECO:0000259" key="4">
    <source>
        <dbReference type="PROSITE" id="PS50106"/>
    </source>
</evidence>
<organism evidence="5 6">
    <name type="scientific">Cotesia glomerata</name>
    <name type="common">Lepidopteran parasitic wasp</name>
    <name type="synonym">Apanteles glomeratus</name>
    <dbReference type="NCBI Taxonomy" id="32391"/>
    <lineage>
        <taxon>Eukaryota</taxon>
        <taxon>Metazoa</taxon>
        <taxon>Ecdysozoa</taxon>
        <taxon>Arthropoda</taxon>
        <taxon>Hexapoda</taxon>
        <taxon>Insecta</taxon>
        <taxon>Pterygota</taxon>
        <taxon>Neoptera</taxon>
        <taxon>Endopterygota</taxon>
        <taxon>Hymenoptera</taxon>
        <taxon>Apocrita</taxon>
        <taxon>Ichneumonoidea</taxon>
        <taxon>Braconidae</taxon>
        <taxon>Microgastrinae</taxon>
        <taxon>Cotesia</taxon>
    </lineage>
</organism>
<reference evidence="5 6" key="1">
    <citation type="journal article" date="2021" name="J. Hered.">
        <title>A chromosome-level genome assembly of the parasitoid wasp, Cotesia glomerata (Hymenoptera: Braconidae).</title>
        <authorList>
            <person name="Pinto B.J."/>
            <person name="Weis J.J."/>
            <person name="Gamble T."/>
            <person name="Ode P.J."/>
            <person name="Paul R."/>
            <person name="Zaspel J.M."/>
        </authorList>
    </citation>
    <scope>NUCLEOTIDE SEQUENCE [LARGE SCALE GENOMIC DNA]</scope>
    <source>
        <strain evidence="5">CgM1</strain>
    </source>
</reference>
<feature type="domain" description="PDZ" evidence="4">
    <location>
        <begin position="487"/>
        <end position="572"/>
    </location>
</feature>
<feature type="domain" description="PDZ" evidence="4">
    <location>
        <begin position="24"/>
        <end position="114"/>
    </location>
</feature>
<comment type="subcellular location">
    <subcellularLocation>
        <location evidence="1">Membrane</location>
    </subcellularLocation>
</comment>
<dbReference type="GO" id="GO:0030054">
    <property type="term" value="C:cell junction"/>
    <property type="evidence" value="ECO:0007669"/>
    <property type="project" value="TreeGrafter"/>
</dbReference>
<sequence>MTLCHQETKGGSPLFTNHWGPERSVVLHKSYGGSLGFSIISGKIEISSENASPPEQICGIFIKSVEPNSPAGESKQLSIGDRILEANNEDLRTVPYEFAVNVIKNSGDTLRLVLQSFISSENNNVNKNPPVSRRSTVKRSIKILDKSKSVMKSQSIEGPTEATSNHVEEGQKEKKKYSSGSDSESEEDERQLEGNVITASGKEISRKSAAYLKKTATDQEEEDDYGYTMMKINKKYKNLGNNVILVRLEKEGRDYGIALAGHSDRKKMSTFICGLNPKGAAYKTGLFKVGDEIIEVNGQVLKGRCHLNSVVVIRKLLDTTLTMILYRSPKQNDYVAIDEVHQFPPTLEESDLYSQYENVHTVTVKKGTYGMGIMIIHGKHPELGQGIFVSDIQEGSTAEVAGLQVGDLLLGVNSDTLLDTKQDEATNILKQCEGLVTLIVCSPKGKEPPQSVPQETQGSDKPAGAAAPEGEKPKPVEPPKPVKKQMNIEFSKSNDKPLGFTIVGGNNTPIGAIFVLDVNSDTPIGTEDTFLQKGDQILEVGAEKFNNVDNHKATLTIIGATGTVKMVIYRDEKYIEEFEVELQKKAGKPLGLYLKGYKDGKGAYISELLAGGTALESGKLAYGDRIVGVCGDDVKEKPIEEIVILIKVANPNFRKLIQQQLGLLLHVKGYQVREHQTNDEA</sequence>
<protein>
    <recommendedName>
        <fullName evidence="4">PDZ domain-containing protein</fullName>
    </recommendedName>
</protein>
<name>A0AAV7IDM8_COTGL</name>
<dbReference type="PANTHER" id="PTHR23119">
    <property type="entry name" value="DISCS LARGE"/>
    <property type="match status" value="1"/>
</dbReference>
<dbReference type="GO" id="GO:0043113">
    <property type="term" value="P:receptor clustering"/>
    <property type="evidence" value="ECO:0007669"/>
    <property type="project" value="TreeGrafter"/>
</dbReference>
<dbReference type="Pfam" id="PF00595">
    <property type="entry name" value="PDZ"/>
    <property type="match status" value="5"/>
</dbReference>
<dbReference type="GO" id="GO:0098609">
    <property type="term" value="P:cell-cell adhesion"/>
    <property type="evidence" value="ECO:0007669"/>
    <property type="project" value="TreeGrafter"/>
</dbReference>
<proteinExistence type="predicted"/>
<feature type="region of interest" description="Disordered" evidence="3">
    <location>
        <begin position="148"/>
        <end position="199"/>
    </location>
</feature>